<reference evidence="3 4" key="1">
    <citation type="submission" date="2023-08" db="EMBL/GenBank/DDBJ databases">
        <title>Annotated Genome Sequence of Vanrija albida AlHP1.</title>
        <authorList>
            <person name="Herzog R."/>
        </authorList>
    </citation>
    <scope>NUCLEOTIDE SEQUENCE [LARGE SCALE GENOMIC DNA]</scope>
    <source>
        <strain evidence="3 4">AlHP1</strain>
    </source>
</reference>
<protein>
    <recommendedName>
        <fullName evidence="5">Transmembrane protein</fullName>
    </recommendedName>
</protein>
<comment type="caution">
    <text evidence="3">The sequence shown here is derived from an EMBL/GenBank/DDBJ whole genome shotgun (WGS) entry which is preliminary data.</text>
</comment>
<keyword evidence="1" id="KW-0812">Transmembrane</keyword>
<dbReference type="EMBL" id="JBBXJM010000004">
    <property type="protein sequence ID" value="KAL1407921.1"/>
    <property type="molecule type" value="Genomic_DNA"/>
</dbReference>
<dbReference type="RefSeq" id="XP_069207865.1">
    <property type="nucleotide sequence ID" value="XM_069353223.1"/>
</dbReference>
<dbReference type="Proteomes" id="UP001565368">
    <property type="component" value="Unassembled WGS sequence"/>
</dbReference>
<proteinExistence type="predicted"/>
<gene>
    <name evidence="3" type="ORF">Q8F55_004716</name>
</gene>
<keyword evidence="1" id="KW-1133">Transmembrane helix</keyword>
<feature type="transmembrane region" description="Helical" evidence="1">
    <location>
        <begin position="349"/>
        <end position="373"/>
    </location>
</feature>
<feature type="signal peptide" evidence="2">
    <location>
        <begin position="1"/>
        <end position="18"/>
    </location>
</feature>
<evidence type="ECO:0000256" key="2">
    <source>
        <dbReference type="SAM" id="SignalP"/>
    </source>
</evidence>
<sequence length="414" mass="44342">MTTRHLACALLLIPATLAFKPTLWFNTSFTDLDGWWNYGPQPSYWVVSELAPHGITTQGPSWHSTNRTAVQLIPAVANVALYASWARINISVEECPTTLMLAVDRRLQGPLPLWTTTTCTTGNWTLNLGRSPIADVYNATLSVYNGSATIYSVEQTVGIQTQQTDITQLLLVTIPIINSTRLNPLYSWNGDWSVSPFNDPFSGAVQTAAGGSSSSVVIPIPANTSFVLMQGVRSATNADGFVDFDPPAPYGKTIQFWSQGAAPNGMTLFSTSLDPTVLYSMTVRAGRGYIGLYYTQYISGLIDNSNWPVLNRSSTASAAVTGSTVVTSSHASTSATTSPASNSNASTNLGALIGGLVAGIIAVVAVIIITVLYRRATRRSSKPVALDPVDLADMRDEHSHLTPFTHVVHTRSPA</sequence>
<evidence type="ECO:0000256" key="1">
    <source>
        <dbReference type="SAM" id="Phobius"/>
    </source>
</evidence>
<keyword evidence="2" id="KW-0732">Signal</keyword>
<feature type="chain" id="PRO_5046421060" description="Transmembrane protein" evidence="2">
    <location>
        <begin position="19"/>
        <end position="414"/>
    </location>
</feature>
<dbReference type="GeneID" id="95985759"/>
<evidence type="ECO:0000313" key="4">
    <source>
        <dbReference type="Proteomes" id="UP001565368"/>
    </source>
</evidence>
<keyword evidence="1" id="KW-0472">Membrane</keyword>
<name>A0ABR3PZM0_9TREE</name>
<accession>A0ABR3PZM0</accession>
<organism evidence="3 4">
    <name type="scientific">Vanrija albida</name>
    <dbReference type="NCBI Taxonomy" id="181172"/>
    <lineage>
        <taxon>Eukaryota</taxon>
        <taxon>Fungi</taxon>
        <taxon>Dikarya</taxon>
        <taxon>Basidiomycota</taxon>
        <taxon>Agaricomycotina</taxon>
        <taxon>Tremellomycetes</taxon>
        <taxon>Trichosporonales</taxon>
        <taxon>Trichosporonaceae</taxon>
        <taxon>Vanrija</taxon>
    </lineage>
</organism>
<evidence type="ECO:0008006" key="5">
    <source>
        <dbReference type="Google" id="ProtNLM"/>
    </source>
</evidence>
<evidence type="ECO:0000313" key="3">
    <source>
        <dbReference type="EMBL" id="KAL1407921.1"/>
    </source>
</evidence>
<keyword evidence="4" id="KW-1185">Reference proteome</keyword>